<proteinExistence type="predicted"/>
<evidence type="ECO:0000313" key="2">
    <source>
        <dbReference type="Ensembl" id="ENSVURP00010028419.1"/>
    </source>
</evidence>
<organism evidence="2 3">
    <name type="scientific">Vombatus ursinus</name>
    <name type="common">Common wombat</name>
    <dbReference type="NCBI Taxonomy" id="29139"/>
    <lineage>
        <taxon>Eukaryota</taxon>
        <taxon>Metazoa</taxon>
        <taxon>Chordata</taxon>
        <taxon>Craniata</taxon>
        <taxon>Vertebrata</taxon>
        <taxon>Euteleostomi</taxon>
        <taxon>Mammalia</taxon>
        <taxon>Metatheria</taxon>
        <taxon>Diprotodontia</taxon>
        <taxon>Vombatidae</taxon>
        <taxon>Vombatus</taxon>
    </lineage>
</organism>
<feature type="domain" description="PRELI/MSF1" evidence="1">
    <location>
        <begin position="1"/>
        <end position="167"/>
    </location>
</feature>
<dbReference type="Ensembl" id="ENSVURT00010032383.1">
    <property type="protein sequence ID" value="ENSVURP00010028419.1"/>
    <property type="gene ID" value="ENSVURG00010021750.1"/>
</dbReference>
<dbReference type="GO" id="GO:0005758">
    <property type="term" value="C:mitochondrial intermembrane space"/>
    <property type="evidence" value="ECO:0007669"/>
    <property type="project" value="InterPro"/>
</dbReference>
<name>A0A4X2LSQ8_VOMUR</name>
<dbReference type="InterPro" id="IPR006797">
    <property type="entry name" value="PRELI/MSF1_dom"/>
</dbReference>
<gene>
    <name evidence="2" type="primary">PRELID3A</name>
</gene>
<evidence type="ECO:0000313" key="3">
    <source>
        <dbReference type="Proteomes" id="UP000314987"/>
    </source>
</evidence>
<protein>
    <submittedName>
        <fullName evidence="2">PRELI domain containing 3A</fullName>
    </submittedName>
</protein>
<dbReference type="Pfam" id="PF04707">
    <property type="entry name" value="PRELI"/>
    <property type="match status" value="1"/>
</dbReference>
<dbReference type="InterPro" id="IPR037365">
    <property type="entry name" value="Slowmo/Ups"/>
</dbReference>
<dbReference type="Proteomes" id="UP000314987">
    <property type="component" value="Unassembled WGS sequence"/>
</dbReference>
<dbReference type="AlphaFoldDB" id="A0A4X2LSQ8"/>
<reference evidence="3" key="1">
    <citation type="submission" date="2018-12" db="EMBL/GenBank/DDBJ databases">
        <authorList>
            <person name="Yazar S."/>
        </authorList>
    </citation>
    <scope>NUCLEOTIDE SEQUENCE [LARGE SCALE GENOMIC DNA]</scope>
</reference>
<dbReference type="OMA" id="MAQRRKC"/>
<sequence>MAQRRKCWTWSQRDLTAMRKYPNPMNPCVVGVDVLDRSLDNRGRLHSHRLLSTEWGLPALVKVLGTNRTLTYIKEHSVVDPVGKRMELCSTNITLTNLVLVNERLVYTPHPDNPEMTVLTHEAVITVKGFSLGSYLESLMANTISSNARKVCIASSRAVCTYVAKIQDMKYFNHCPPLALSSKRHNSHQAKFLTIQ</sequence>
<dbReference type="STRING" id="29139.ENSVURP00010028419"/>
<accession>A0A4X2LSQ8</accession>
<dbReference type="PROSITE" id="PS50904">
    <property type="entry name" value="PRELI_MSF1"/>
    <property type="match status" value="1"/>
</dbReference>
<reference evidence="2" key="2">
    <citation type="submission" date="2025-08" db="UniProtKB">
        <authorList>
            <consortium name="Ensembl"/>
        </authorList>
    </citation>
    <scope>IDENTIFICATION</scope>
</reference>
<dbReference type="PANTHER" id="PTHR11158">
    <property type="entry name" value="MSF1/PX19 RELATED"/>
    <property type="match status" value="1"/>
</dbReference>
<evidence type="ECO:0000259" key="1">
    <source>
        <dbReference type="PROSITE" id="PS50904"/>
    </source>
</evidence>
<reference evidence="2" key="3">
    <citation type="submission" date="2025-09" db="UniProtKB">
        <authorList>
            <consortium name="Ensembl"/>
        </authorList>
    </citation>
    <scope>IDENTIFICATION</scope>
</reference>
<dbReference type="GeneTree" id="ENSGT00950000182810"/>
<keyword evidence="3" id="KW-1185">Reference proteome</keyword>
<dbReference type="GO" id="GO:1990050">
    <property type="term" value="F:phosphatidic acid transfer activity"/>
    <property type="evidence" value="ECO:0007669"/>
    <property type="project" value="Ensembl"/>
</dbReference>